<reference evidence="2" key="2">
    <citation type="submission" date="2016-06" db="EMBL/GenBank/DDBJ databases">
        <title>The genome of a short-lived fish provides insights into sex chromosome evolution and the genetic control of aging.</title>
        <authorList>
            <person name="Reichwald K."/>
            <person name="Felder M."/>
            <person name="Petzold A."/>
            <person name="Koch P."/>
            <person name="Groth M."/>
            <person name="Platzer M."/>
        </authorList>
    </citation>
    <scope>NUCLEOTIDE SEQUENCE</scope>
    <source>
        <tissue evidence="2">Brain</tissue>
    </source>
</reference>
<dbReference type="EMBL" id="HAEE01010381">
    <property type="protein sequence ID" value="SBR30431.1"/>
    <property type="molecule type" value="Transcribed_RNA"/>
</dbReference>
<sequence>RMFSKNRTRLPRWTLLLLLVSSKDPTALYTHTPNSKVRIAELAEPLIKVSPRIRFTPQRVTDTIKTQKPTPLRKTASCLSTTALPCVCAEDPLPPSLTLSLHRVSLARPPGVPQAPS</sequence>
<dbReference type="AlphaFoldDB" id="A0A1A8KDZ8"/>
<keyword evidence="1" id="KW-0732">Signal</keyword>
<feature type="non-terminal residue" evidence="2">
    <location>
        <position position="1"/>
    </location>
</feature>
<feature type="signal peptide" evidence="1">
    <location>
        <begin position="1"/>
        <end position="29"/>
    </location>
</feature>
<gene>
    <name evidence="2" type="primary">Nfu_g_1_005321</name>
</gene>
<evidence type="ECO:0000256" key="1">
    <source>
        <dbReference type="SAM" id="SignalP"/>
    </source>
</evidence>
<organism evidence="2">
    <name type="scientific">Nothobranchius kuhntae</name>
    <name type="common">Beira killifish</name>
    <dbReference type="NCBI Taxonomy" id="321403"/>
    <lineage>
        <taxon>Eukaryota</taxon>
        <taxon>Metazoa</taxon>
        <taxon>Chordata</taxon>
        <taxon>Craniata</taxon>
        <taxon>Vertebrata</taxon>
        <taxon>Euteleostomi</taxon>
        <taxon>Actinopterygii</taxon>
        <taxon>Neopterygii</taxon>
        <taxon>Teleostei</taxon>
        <taxon>Neoteleostei</taxon>
        <taxon>Acanthomorphata</taxon>
        <taxon>Ovalentaria</taxon>
        <taxon>Atherinomorphae</taxon>
        <taxon>Cyprinodontiformes</taxon>
        <taxon>Nothobranchiidae</taxon>
        <taxon>Nothobranchius</taxon>
    </lineage>
</organism>
<feature type="chain" id="PRO_5008373494" evidence="1">
    <location>
        <begin position="30"/>
        <end position="117"/>
    </location>
</feature>
<proteinExistence type="predicted"/>
<evidence type="ECO:0000313" key="2">
    <source>
        <dbReference type="EMBL" id="SBR30431.1"/>
    </source>
</evidence>
<reference evidence="2" key="1">
    <citation type="submission" date="2016-05" db="EMBL/GenBank/DDBJ databases">
        <authorList>
            <person name="Lavstsen T."/>
            <person name="Jespersen J.S."/>
        </authorList>
    </citation>
    <scope>NUCLEOTIDE SEQUENCE</scope>
    <source>
        <tissue evidence="2">Brain</tissue>
    </source>
</reference>
<accession>A0A1A8KDZ8</accession>
<name>A0A1A8KDZ8_NOTKU</name>
<protein>
    <submittedName>
        <fullName evidence="2">Uncharacterized protein</fullName>
    </submittedName>
</protein>